<evidence type="ECO:0000313" key="5">
    <source>
        <dbReference type="Proteomes" id="UP000003165"/>
    </source>
</evidence>
<feature type="domain" description="Tail sheath protein C-terminal" evidence="3">
    <location>
        <begin position="368"/>
        <end position="469"/>
    </location>
</feature>
<evidence type="ECO:0000313" key="4">
    <source>
        <dbReference type="EMBL" id="EEG08956.1"/>
    </source>
</evidence>
<dbReference type="eggNOG" id="COG4386">
    <property type="taxonomic scope" value="Bacteria"/>
</dbReference>
<evidence type="ECO:0000259" key="3">
    <source>
        <dbReference type="Pfam" id="PF17482"/>
    </source>
</evidence>
<evidence type="ECO:0000256" key="1">
    <source>
        <dbReference type="ARBA" id="ARBA00008005"/>
    </source>
</evidence>
<feature type="domain" description="Tail sheath protein subtilisin-like" evidence="2">
    <location>
        <begin position="202"/>
        <end position="359"/>
    </location>
</feature>
<dbReference type="EMBL" id="ACIS01000004">
    <property type="protein sequence ID" value="EEG08956.1"/>
    <property type="molecule type" value="Genomic_DNA"/>
</dbReference>
<dbReference type="AlphaFoldDB" id="B9Z303"/>
<dbReference type="InterPro" id="IPR035089">
    <property type="entry name" value="Phage_sheath_subtilisin"/>
</dbReference>
<dbReference type="Pfam" id="PF04984">
    <property type="entry name" value="Phage_sheath_1"/>
    <property type="match status" value="1"/>
</dbReference>
<keyword evidence="5" id="KW-1185">Reference proteome</keyword>
<dbReference type="InterPro" id="IPR020287">
    <property type="entry name" value="Tail_sheath_C"/>
</dbReference>
<organism evidence="4 5">
    <name type="scientific">Pseudogulbenkiania ferrooxidans 2002</name>
    <dbReference type="NCBI Taxonomy" id="279714"/>
    <lineage>
        <taxon>Bacteria</taxon>
        <taxon>Pseudomonadati</taxon>
        <taxon>Pseudomonadota</taxon>
        <taxon>Betaproteobacteria</taxon>
        <taxon>Neisseriales</taxon>
        <taxon>Chromobacteriaceae</taxon>
        <taxon>Pseudogulbenkiania</taxon>
    </lineage>
</organism>
<protein>
    <submittedName>
        <fullName evidence="4">Mu tail sheath family protein</fullName>
    </submittedName>
</protein>
<evidence type="ECO:0000259" key="2">
    <source>
        <dbReference type="Pfam" id="PF04984"/>
    </source>
</evidence>
<accession>B9Z303</accession>
<gene>
    <name evidence="4" type="ORF">FuraDRAFT_1716</name>
</gene>
<name>B9Z303_9NEIS</name>
<dbReference type="InterPro" id="IPR007067">
    <property type="entry name" value="Tail_sheath"/>
</dbReference>
<comment type="similarity">
    <text evidence="1">Belongs to the myoviridae tail sheath protein family.</text>
</comment>
<reference evidence="4 5" key="1">
    <citation type="submission" date="2009-02" db="EMBL/GenBank/DDBJ databases">
        <title>Sequencing of the draft genome and assembly of Lutiella nitroferrum 2002.</title>
        <authorList>
            <consortium name="US DOE Joint Genome Institute (JGI-PGF)"/>
            <person name="Lucas S."/>
            <person name="Copeland A."/>
            <person name="Lapidus A."/>
            <person name="Glavina del Rio T."/>
            <person name="Tice H."/>
            <person name="Bruce D."/>
            <person name="Goodwin L."/>
            <person name="Pitluck S."/>
            <person name="Larimer F."/>
            <person name="Land M.L."/>
            <person name="Hauser L."/>
            <person name="Coates J.D."/>
        </authorList>
    </citation>
    <scope>NUCLEOTIDE SEQUENCE [LARGE SCALE GENOMIC DNA]</scope>
    <source>
        <strain evidence="4 5">2002</strain>
    </source>
</reference>
<comment type="caution">
    <text evidence="4">The sequence shown here is derived from an EMBL/GenBank/DDBJ whole genome shotgun (WGS) entry which is preliminary data.</text>
</comment>
<dbReference type="PIRSF" id="PIRSF007349">
    <property type="entry name" value="Tsp_L"/>
    <property type="match status" value="1"/>
</dbReference>
<proteinExistence type="inferred from homology"/>
<sequence>MNITFDKIPSSIRTPGKYIEFYTRAALKSLPANRQRTVLVAPKLTNVLTSNASPVIDVYSDEEAAAYCGYGSVGHLMARAFIRANPYGALSLVLLGDDAAGLAASGKITLATSATTSGTLIVSIGAETLRLAVDAGTTPAAAAAKVVAAVAAQPALPVTAAAAGGEVTFTAKHKAAVGNDIKLAASLTADSMTAAVTAMAGGANDASLQSALDAIQAAGHDLVVCPFATSAAALELREHLEYVGGPREKRWALGTLAHTGTLASAMGLQAAINSEWISLPWYRGAKRLPAEIAAAYAAVVASEEDPARPLNTLELVGLDVVDVTQQASNTEVENALWNGITPLTVGEGNRVVISRAITTYTKTVDGTADPTMLDITTPRSLIYGAKAVLQKLNREFPREKKSQRTQEKVWSACFDVCLSLEELEIYQNVEQHKAELVVQGDGQDVTRFNIRIPSSVVPGAHIFAVRMDLILE</sequence>
<dbReference type="RefSeq" id="WP_008953736.1">
    <property type="nucleotide sequence ID" value="NZ_ACIS01000004.1"/>
</dbReference>
<dbReference type="Pfam" id="PF17482">
    <property type="entry name" value="Phage_sheath_1C"/>
    <property type="match status" value="1"/>
</dbReference>
<dbReference type="Proteomes" id="UP000003165">
    <property type="component" value="Unassembled WGS sequence"/>
</dbReference>